<organism evidence="8">
    <name type="scientific">Desulfobacca acetoxidans</name>
    <dbReference type="NCBI Taxonomy" id="60893"/>
    <lineage>
        <taxon>Bacteria</taxon>
        <taxon>Pseudomonadati</taxon>
        <taxon>Thermodesulfobacteriota</taxon>
        <taxon>Desulfobaccia</taxon>
        <taxon>Desulfobaccales</taxon>
        <taxon>Desulfobaccaceae</taxon>
        <taxon>Desulfobacca</taxon>
    </lineage>
</organism>
<comment type="caution">
    <text evidence="8">The sequence shown here is derived from an EMBL/GenBank/DDBJ whole genome shotgun (WGS) entry which is preliminary data.</text>
</comment>
<dbReference type="InterPro" id="IPR013154">
    <property type="entry name" value="ADH-like_N"/>
</dbReference>
<comment type="cofactor">
    <cofactor evidence="1">
        <name>Zn(2+)</name>
        <dbReference type="ChEBI" id="CHEBI:29105"/>
    </cofactor>
</comment>
<proteinExistence type="inferred from homology"/>
<dbReference type="Pfam" id="PF00107">
    <property type="entry name" value="ADH_zinc_N"/>
    <property type="match status" value="1"/>
</dbReference>
<dbReference type="GO" id="GO:0046872">
    <property type="term" value="F:metal ion binding"/>
    <property type="evidence" value="ECO:0007669"/>
    <property type="project" value="UniProtKB-KW"/>
</dbReference>
<keyword evidence="5" id="KW-0862">Zinc</keyword>
<evidence type="ECO:0000256" key="2">
    <source>
        <dbReference type="ARBA" id="ARBA00008072"/>
    </source>
</evidence>
<comment type="similarity">
    <text evidence="2">Belongs to the zinc-containing alcohol dehydrogenase family.</text>
</comment>
<dbReference type="NCBIfam" id="TIGR02822">
    <property type="entry name" value="adh_fam_2"/>
    <property type="match status" value="1"/>
</dbReference>
<feature type="domain" description="Enoyl reductase (ER)" evidence="7">
    <location>
        <begin position="13"/>
        <end position="330"/>
    </location>
</feature>
<dbReference type="InterPro" id="IPR011032">
    <property type="entry name" value="GroES-like_sf"/>
</dbReference>
<evidence type="ECO:0000256" key="5">
    <source>
        <dbReference type="ARBA" id="ARBA00022833"/>
    </source>
</evidence>
<sequence>MKAMLLEFPGPVANSPLKLVDLPPPVPGPGQIVIQVSHCAVCHTDLHTVEGELPLERLPVIPGHQVVGRVIDQGPGVLNFQPGDRVGLAWLFKACGSCRFCLSGRENLCESAEFTGLHRDGGYAEQVVAAADFVYRLPDNFPAESAAPLLCAGIIGYRALHLSGIKPGGRLGLYGFGASAHIAIQMARHHGCEVLVFTRSPNHRKLARELGAIWAGQAQDTPPAKLDAAIIFAPAGDLVPEALRVLNRGGTLVLAGVHLSAVPPLDYQQHLYFEKTVRSVTASTRQDGRELLDLAAKIPIRPHVRLFPLAEANQALQLLKRGGIDGAAVLVM</sequence>
<dbReference type="PANTHER" id="PTHR42940:SF8">
    <property type="entry name" value="VACUOLAR PROTEIN SORTING-ASSOCIATED PROTEIN 11"/>
    <property type="match status" value="1"/>
</dbReference>
<evidence type="ECO:0000259" key="7">
    <source>
        <dbReference type="SMART" id="SM00829"/>
    </source>
</evidence>
<keyword evidence="6 8" id="KW-0560">Oxidoreductase</keyword>
<evidence type="ECO:0000256" key="4">
    <source>
        <dbReference type="ARBA" id="ARBA00022723"/>
    </source>
</evidence>
<accession>A0A7V6A1K4</accession>
<dbReference type="InterPro" id="IPR013149">
    <property type="entry name" value="ADH-like_C"/>
</dbReference>
<dbReference type="Gene3D" id="3.90.180.10">
    <property type="entry name" value="Medium-chain alcohol dehydrogenases, catalytic domain"/>
    <property type="match status" value="1"/>
</dbReference>
<evidence type="ECO:0000313" key="8">
    <source>
        <dbReference type="EMBL" id="HHS28485.1"/>
    </source>
</evidence>
<dbReference type="InterPro" id="IPR014187">
    <property type="entry name" value="ADH_Zn_typ-2"/>
</dbReference>
<dbReference type="EC" id="1.1.1.1" evidence="3"/>
<dbReference type="Pfam" id="PF08240">
    <property type="entry name" value="ADH_N"/>
    <property type="match status" value="1"/>
</dbReference>
<dbReference type="Gene3D" id="3.40.50.720">
    <property type="entry name" value="NAD(P)-binding Rossmann-like Domain"/>
    <property type="match status" value="1"/>
</dbReference>
<evidence type="ECO:0000256" key="1">
    <source>
        <dbReference type="ARBA" id="ARBA00001947"/>
    </source>
</evidence>
<evidence type="ECO:0000256" key="3">
    <source>
        <dbReference type="ARBA" id="ARBA00013190"/>
    </source>
</evidence>
<dbReference type="SMART" id="SM00829">
    <property type="entry name" value="PKS_ER"/>
    <property type="match status" value="1"/>
</dbReference>
<dbReference type="CDD" id="cd08298">
    <property type="entry name" value="CAD2"/>
    <property type="match status" value="1"/>
</dbReference>
<reference evidence="8" key="1">
    <citation type="journal article" date="2020" name="mSystems">
        <title>Genome- and Community-Level Interaction Insights into Carbon Utilization and Element Cycling Functions of Hydrothermarchaeota in Hydrothermal Sediment.</title>
        <authorList>
            <person name="Zhou Z."/>
            <person name="Liu Y."/>
            <person name="Xu W."/>
            <person name="Pan J."/>
            <person name="Luo Z.H."/>
            <person name="Li M."/>
        </authorList>
    </citation>
    <scope>NUCLEOTIDE SEQUENCE [LARGE SCALE GENOMIC DNA]</scope>
    <source>
        <strain evidence="8">SpSt-767</strain>
    </source>
</reference>
<protein>
    <recommendedName>
        <fullName evidence="3">alcohol dehydrogenase</fullName>
        <ecNumber evidence="3">1.1.1.1</ecNumber>
    </recommendedName>
</protein>
<evidence type="ECO:0000256" key="6">
    <source>
        <dbReference type="ARBA" id="ARBA00023002"/>
    </source>
</evidence>
<dbReference type="EMBL" id="DTGR01000031">
    <property type="protein sequence ID" value="HHS28485.1"/>
    <property type="molecule type" value="Genomic_DNA"/>
</dbReference>
<dbReference type="GO" id="GO:0005737">
    <property type="term" value="C:cytoplasm"/>
    <property type="evidence" value="ECO:0007669"/>
    <property type="project" value="TreeGrafter"/>
</dbReference>
<dbReference type="SUPFAM" id="SSF51735">
    <property type="entry name" value="NAD(P)-binding Rossmann-fold domains"/>
    <property type="match status" value="1"/>
</dbReference>
<dbReference type="PANTHER" id="PTHR42940">
    <property type="entry name" value="ALCOHOL DEHYDROGENASE 1-RELATED"/>
    <property type="match status" value="1"/>
</dbReference>
<name>A0A7V6A1K4_9BACT</name>
<gene>
    <name evidence="8" type="ORF">ENV52_02130</name>
</gene>
<dbReference type="InterPro" id="IPR036291">
    <property type="entry name" value="NAD(P)-bd_dom_sf"/>
</dbReference>
<keyword evidence="4" id="KW-0479">Metal-binding</keyword>
<dbReference type="InterPro" id="IPR020843">
    <property type="entry name" value="ER"/>
</dbReference>
<dbReference type="GO" id="GO:0004022">
    <property type="term" value="F:alcohol dehydrogenase (NAD+) activity"/>
    <property type="evidence" value="ECO:0007669"/>
    <property type="project" value="UniProtKB-EC"/>
</dbReference>
<dbReference type="SUPFAM" id="SSF50129">
    <property type="entry name" value="GroES-like"/>
    <property type="match status" value="1"/>
</dbReference>
<dbReference type="AlphaFoldDB" id="A0A7V6A1K4"/>